<feature type="domain" description="Peptidase M14" evidence="6">
    <location>
        <begin position="1"/>
        <end position="226"/>
    </location>
</feature>
<dbReference type="InterPro" id="IPR055438">
    <property type="entry name" value="AstE_AspA_cat"/>
</dbReference>
<evidence type="ECO:0000256" key="4">
    <source>
        <dbReference type="ARBA" id="ARBA00022833"/>
    </source>
</evidence>
<organism evidence="7">
    <name type="scientific">Oceaniferula spumae</name>
    <dbReference type="NCBI Taxonomy" id="2979115"/>
    <lineage>
        <taxon>Bacteria</taxon>
        <taxon>Pseudomonadati</taxon>
        <taxon>Verrucomicrobiota</taxon>
        <taxon>Verrucomicrobiia</taxon>
        <taxon>Verrucomicrobiales</taxon>
        <taxon>Verrucomicrobiaceae</taxon>
        <taxon>Oceaniferula</taxon>
    </lineage>
</organism>
<evidence type="ECO:0000259" key="6">
    <source>
        <dbReference type="PROSITE" id="PS52035"/>
    </source>
</evidence>
<dbReference type="InterPro" id="IPR000834">
    <property type="entry name" value="Peptidase_M14"/>
</dbReference>
<dbReference type="KEGG" id="osu:NT6N_31980"/>
<evidence type="ECO:0000256" key="1">
    <source>
        <dbReference type="ARBA" id="ARBA00001947"/>
    </source>
</evidence>
<sequence length="232" mass="26063">MDNGFEKEVVASVAGYEIPAYWKSADQGARVYLSSGSHGDEPSGVCALLELVKEGFFDEKTDWLICPVLNPTGLAAGTRENAQGIDLNRDYLKKQTDEVRGHVAWLERQPVPDMFLSLHEDWESTGFYLYEIQKCVCHSTAKAILDAASSVIITEPSPIIDDHKVREPGWIFHEPRADFPDQWPEAIFMAERGTTVSYTLETPSSRELEDRVNCHKLGVKRAVEELLLTHRG</sequence>
<evidence type="ECO:0000313" key="7">
    <source>
        <dbReference type="EMBL" id="BDS08158.1"/>
    </source>
</evidence>
<dbReference type="SUPFAM" id="SSF53187">
    <property type="entry name" value="Zn-dependent exopeptidases"/>
    <property type="match status" value="1"/>
</dbReference>
<dbReference type="GO" id="GO:0008270">
    <property type="term" value="F:zinc ion binding"/>
    <property type="evidence" value="ECO:0007669"/>
    <property type="project" value="InterPro"/>
</dbReference>
<accession>A0AAT9FQD5</accession>
<dbReference type="AlphaFoldDB" id="A0AAT9FQD5"/>
<protein>
    <recommendedName>
        <fullName evidence="6">Peptidase M14 domain-containing protein</fullName>
    </recommendedName>
</protein>
<dbReference type="Gene3D" id="3.40.630.10">
    <property type="entry name" value="Zn peptidases"/>
    <property type="match status" value="1"/>
</dbReference>
<evidence type="ECO:0000256" key="2">
    <source>
        <dbReference type="ARBA" id="ARBA00022723"/>
    </source>
</evidence>
<keyword evidence="3" id="KW-0378">Hydrolase</keyword>
<gene>
    <name evidence="7" type="ORF">NT6N_31980</name>
</gene>
<dbReference type="Pfam" id="PF24827">
    <property type="entry name" value="AstE_AspA_cat"/>
    <property type="match status" value="1"/>
</dbReference>
<dbReference type="GO" id="GO:0006508">
    <property type="term" value="P:proteolysis"/>
    <property type="evidence" value="ECO:0007669"/>
    <property type="project" value="InterPro"/>
</dbReference>
<dbReference type="GO" id="GO:0016788">
    <property type="term" value="F:hydrolase activity, acting on ester bonds"/>
    <property type="evidence" value="ECO:0007669"/>
    <property type="project" value="InterPro"/>
</dbReference>
<dbReference type="PROSITE" id="PS52035">
    <property type="entry name" value="PEPTIDASE_M14"/>
    <property type="match status" value="1"/>
</dbReference>
<name>A0AAT9FQD5_9BACT</name>
<feature type="active site" description="Proton donor/acceptor" evidence="5">
    <location>
        <position position="201"/>
    </location>
</feature>
<reference evidence="7" key="1">
    <citation type="submission" date="2024-07" db="EMBL/GenBank/DDBJ databases">
        <title>Complete genome sequence of Verrucomicrobiaceae bacterium NT6N.</title>
        <authorList>
            <person name="Huang C."/>
            <person name="Takami H."/>
            <person name="Hamasaki K."/>
        </authorList>
    </citation>
    <scope>NUCLEOTIDE SEQUENCE</scope>
    <source>
        <strain evidence="7">NT6N</strain>
    </source>
</reference>
<evidence type="ECO:0000256" key="5">
    <source>
        <dbReference type="PROSITE-ProRule" id="PRU01379"/>
    </source>
</evidence>
<comment type="similarity">
    <text evidence="5">Belongs to the peptidase M14 family.</text>
</comment>
<comment type="cofactor">
    <cofactor evidence="1">
        <name>Zn(2+)</name>
        <dbReference type="ChEBI" id="CHEBI:29105"/>
    </cofactor>
</comment>
<dbReference type="EMBL" id="AP026866">
    <property type="protein sequence ID" value="BDS08158.1"/>
    <property type="molecule type" value="Genomic_DNA"/>
</dbReference>
<evidence type="ECO:0000256" key="3">
    <source>
        <dbReference type="ARBA" id="ARBA00022801"/>
    </source>
</evidence>
<keyword evidence="4" id="KW-0862">Zinc</keyword>
<dbReference type="CDD" id="cd06231">
    <property type="entry name" value="M14_REP34-like"/>
    <property type="match status" value="1"/>
</dbReference>
<proteinExistence type="inferred from homology"/>
<keyword evidence="2" id="KW-0479">Metal-binding</keyword>
<dbReference type="GO" id="GO:0004181">
    <property type="term" value="F:metallocarboxypeptidase activity"/>
    <property type="evidence" value="ECO:0007669"/>
    <property type="project" value="InterPro"/>
</dbReference>